<dbReference type="Proteomes" id="UP000053300">
    <property type="component" value="Unassembled WGS sequence"/>
</dbReference>
<reference evidence="2 3" key="1">
    <citation type="submission" date="2015-12" db="EMBL/GenBank/DDBJ databases">
        <title>Complete genome sequence of a multi-drug resistant strain Acidovorax sp. 12322-1.</title>
        <authorList>
            <person name="Ming D."/>
            <person name="Wang M."/>
            <person name="Hu S."/>
            <person name="Zhou Y."/>
            <person name="Jiang T."/>
        </authorList>
    </citation>
    <scope>NUCLEOTIDE SEQUENCE [LARGE SCALE GENOMIC DNA]</scope>
    <source>
        <strain evidence="2 3">12322-1</strain>
    </source>
</reference>
<dbReference type="Gene3D" id="1.20.1600.10">
    <property type="entry name" value="Outer membrane efflux proteins (OEP)"/>
    <property type="match status" value="1"/>
</dbReference>
<dbReference type="SUPFAM" id="SSF56954">
    <property type="entry name" value="Outer membrane efflux proteins (OEP)"/>
    <property type="match status" value="1"/>
</dbReference>
<gene>
    <name evidence="2" type="ORF">AS359_09295</name>
</gene>
<feature type="signal peptide" evidence="1">
    <location>
        <begin position="1"/>
        <end position="27"/>
    </location>
</feature>
<dbReference type="STRING" id="225992.B5M06_10710"/>
<evidence type="ECO:0000313" key="3">
    <source>
        <dbReference type="Proteomes" id="UP000053300"/>
    </source>
</evidence>
<keyword evidence="1" id="KW-0732">Signal</keyword>
<feature type="chain" id="PRO_5006938992" description="TolC family protein" evidence="1">
    <location>
        <begin position="28"/>
        <end position="366"/>
    </location>
</feature>
<dbReference type="EMBL" id="LPXH01000025">
    <property type="protein sequence ID" value="KUF41003.1"/>
    <property type="molecule type" value="Genomic_DNA"/>
</dbReference>
<proteinExistence type="predicted"/>
<comment type="caution">
    <text evidence="2">The sequence shown here is derived from an EMBL/GenBank/DDBJ whole genome shotgun (WGS) entry which is preliminary data.</text>
</comment>
<sequence length="366" mass="39894">MKHRWLKNKAMPMLTLGLVVAHWGAQAQVQDDVVQDWRKANETVGQFPRGHADVLRWEKSQPTTQAATPDAVPEFALPSTSDAIRAAWKVHRELASPLARLGRENVERIAAGAWGEVDTRLQQRIDGADEVLKVAADTRKAWIRAVAAKQALKSVEDSVTAAEAAAELGRRMVSVGNWSRYQQAQVALGESSARMELKRARLTASQAERALLKTMGLDSVHSRVALPDRLPDTATPMSDTELRTRLAAIQGNLPLAQSRKTGNNAMQAYAAYAASLDVYHGYRNDVLKQRELIGEETQLRYNGMLESVWGVLADVKARSQTVVAAIDAQRDALIAETDLQWVLQGGQPDAFVALGGGEQATAAAGH</sequence>
<keyword evidence="3" id="KW-1185">Reference proteome</keyword>
<name>A0A0W7Z1F3_9BURK</name>
<evidence type="ECO:0000256" key="1">
    <source>
        <dbReference type="SAM" id="SignalP"/>
    </source>
</evidence>
<evidence type="ECO:0008006" key="4">
    <source>
        <dbReference type="Google" id="ProtNLM"/>
    </source>
</evidence>
<protein>
    <recommendedName>
        <fullName evidence="4">TolC family protein</fullName>
    </recommendedName>
</protein>
<dbReference type="RefSeq" id="WP_058879755.1">
    <property type="nucleotide sequence ID" value="NZ_CAUCIF010000001.1"/>
</dbReference>
<accession>A0A0W7Z1F3</accession>
<dbReference type="AlphaFoldDB" id="A0A0W7Z1F3"/>
<organism evidence="2 3">
    <name type="scientific">Comamonas kerstersii</name>
    <dbReference type="NCBI Taxonomy" id="225992"/>
    <lineage>
        <taxon>Bacteria</taxon>
        <taxon>Pseudomonadati</taxon>
        <taxon>Pseudomonadota</taxon>
        <taxon>Betaproteobacteria</taxon>
        <taxon>Burkholderiales</taxon>
        <taxon>Comamonadaceae</taxon>
        <taxon>Comamonas</taxon>
    </lineage>
</organism>
<evidence type="ECO:0000313" key="2">
    <source>
        <dbReference type="EMBL" id="KUF41003.1"/>
    </source>
</evidence>